<gene>
    <name evidence="2" type="ORF">R1sor_015611</name>
</gene>
<feature type="region of interest" description="Disordered" evidence="1">
    <location>
        <begin position="19"/>
        <end position="94"/>
    </location>
</feature>
<dbReference type="AlphaFoldDB" id="A0ABD3HFF1"/>
<proteinExistence type="predicted"/>
<evidence type="ECO:0000313" key="3">
    <source>
        <dbReference type="Proteomes" id="UP001633002"/>
    </source>
</evidence>
<name>A0ABD3HFF1_9MARC</name>
<keyword evidence="3" id="KW-1185">Reference proteome</keyword>
<comment type="caution">
    <text evidence="2">The sequence shown here is derived from an EMBL/GenBank/DDBJ whole genome shotgun (WGS) entry which is preliminary data.</text>
</comment>
<protein>
    <submittedName>
        <fullName evidence="2">Uncharacterized protein</fullName>
    </submittedName>
</protein>
<feature type="compositionally biased region" description="Basic and acidic residues" evidence="1">
    <location>
        <begin position="19"/>
        <end position="34"/>
    </location>
</feature>
<sequence>MTPPIVLPLPPSWWRSERFSAGKETHTSPKESFRRWASWNRGRNSRFRRDSPRPLSSQTPGKRSRRGEELPEEGVNQKASKVVSGDGKFRRPGLKRMAPINNTREKTSGKYLSTSQDWNVTKGSNVDALTNTGNSFLFQSQNNPGFFCLPFNTIRSIHQRTNTVIEKHCIRHREELFKSALQAAVSRRRTLRQFDAPWEKSRVLEISKCKAHWEDSWVGVAVWFLARWVAVNVSKL</sequence>
<accession>A0ABD3HFF1</accession>
<evidence type="ECO:0000256" key="1">
    <source>
        <dbReference type="SAM" id="MobiDB-lite"/>
    </source>
</evidence>
<dbReference type="Proteomes" id="UP001633002">
    <property type="component" value="Unassembled WGS sequence"/>
</dbReference>
<organism evidence="2 3">
    <name type="scientific">Riccia sorocarpa</name>
    <dbReference type="NCBI Taxonomy" id="122646"/>
    <lineage>
        <taxon>Eukaryota</taxon>
        <taxon>Viridiplantae</taxon>
        <taxon>Streptophyta</taxon>
        <taxon>Embryophyta</taxon>
        <taxon>Marchantiophyta</taxon>
        <taxon>Marchantiopsida</taxon>
        <taxon>Marchantiidae</taxon>
        <taxon>Marchantiales</taxon>
        <taxon>Ricciaceae</taxon>
        <taxon>Riccia</taxon>
    </lineage>
</organism>
<evidence type="ECO:0000313" key="2">
    <source>
        <dbReference type="EMBL" id="KAL3689302.1"/>
    </source>
</evidence>
<reference evidence="2 3" key="1">
    <citation type="submission" date="2024-09" db="EMBL/GenBank/DDBJ databases">
        <title>Chromosome-scale assembly of Riccia sorocarpa.</title>
        <authorList>
            <person name="Paukszto L."/>
        </authorList>
    </citation>
    <scope>NUCLEOTIDE SEQUENCE [LARGE SCALE GENOMIC DNA]</scope>
    <source>
        <strain evidence="2">LP-2024</strain>
        <tissue evidence="2">Aerial parts of the thallus</tissue>
    </source>
</reference>
<dbReference type="EMBL" id="JBJQOH010000004">
    <property type="protein sequence ID" value="KAL3689302.1"/>
    <property type="molecule type" value="Genomic_DNA"/>
</dbReference>